<feature type="region of interest" description="Disordered" evidence="1">
    <location>
        <begin position="88"/>
        <end position="111"/>
    </location>
</feature>
<accession>A0A6G1DHA1</accession>
<dbReference type="OrthoDB" id="690362at2759"/>
<feature type="domain" description="Transposase MuDR plant" evidence="2">
    <location>
        <begin position="216"/>
        <end position="277"/>
    </location>
</feature>
<organism evidence="3 4">
    <name type="scientific">Oryza meyeriana var. granulata</name>
    <dbReference type="NCBI Taxonomy" id="110450"/>
    <lineage>
        <taxon>Eukaryota</taxon>
        <taxon>Viridiplantae</taxon>
        <taxon>Streptophyta</taxon>
        <taxon>Embryophyta</taxon>
        <taxon>Tracheophyta</taxon>
        <taxon>Spermatophyta</taxon>
        <taxon>Magnoliopsida</taxon>
        <taxon>Liliopsida</taxon>
        <taxon>Poales</taxon>
        <taxon>Poaceae</taxon>
        <taxon>BOP clade</taxon>
        <taxon>Oryzoideae</taxon>
        <taxon>Oryzeae</taxon>
        <taxon>Oryzinae</taxon>
        <taxon>Oryza</taxon>
        <taxon>Oryza meyeriana</taxon>
    </lineage>
</organism>
<evidence type="ECO:0000256" key="1">
    <source>
        <dbReference type="SAM" id="MobiDB-lite"/>
    </source>
</evidence>
<feature type="region of interest" description="Disordered" evidence="1">
    <location>
        <begin position="149"/>
        <end position="191"/>
    </location>
</feature>
<reference evidence="3 4" key="1">
    <citation type="submission" date="2019-11" db="EMBL/GenBank/DDBJ databases">
        <title>Whole genome sequence of Oryza granulata.</title>
        <authorList>
            <person name="Li W."/>
        </authorList>
    </citation>
    <scope>NUCLEOTIDE SEQUENCE [LARGE SCALE GENOMIC DNA]</scope>
    <source>
        <strain evidence="4">cv. Menghai</strain>
        <tissue evidence="3">Leaf</tissue>
    </source>
</reference>
<evidence type="ECO:0000313" key="3">
    <source>
        <dbReference type="EMBL" id="KAF0911781.1"/>
    </source>
</evidence>
<sequence length="278" mass="30923">MPSSHFSTREAHSVHFTVKLCTTSTSNGRFKAYHSSFMAPCRDMIAMFEKFVDTKVIQMIVRIHGINEIVDELDDTLVKVNVDVPDTPSLATPSQVDFSQPSSSNQPSHDLVTPNTYLVNPFPMAEHVGVDDEGMYLDDGDEEVVAGRAEETRVEGAVNEEYEDESWAASEDTSEDEPEDASEDDCVDESENELMASDGMPEHLPIAAYDKDDPPMKVGSIYPNINEFRLAIAQHVIKKEFEFNIIRSESGQYTANCAAEGCKWRIHAYVVADGVTIM</sequence>
<protein>
    <recommendedName>
        <fullName evidence="2">Transposase MuDR plant domain-containing protein</fullName>
    </recommendedName>
</protein>
<keyword evidence="4" id="KW-1185">Reference proteome</keyword>
<evidence type="ECO:0000313" key="4">
    <source>
        <dbReference type="Proteomes" id="UP000479710"/>
    </source>
</evidence>
<dbReference type="InterPro" id="IPR004332">
    <property type="entry name" value="Transposase_MuDR"/>
</dbReference>
<dbReference type="Proteomes" id="UP000479710">
    <property type="component" value="Unassembled WGS sequence"/>
</dbReference>
<comment type="caution">
    <text evidence="3">The sequence shown here is derived from an EMBL/GenBank/DDBJ whole genome shotgun (WGS) entry which is preliminary data.</text>
</comment>
<evidence type="ECO:0000259" key="2">
    <source>
        <dbReference type="Pfam" id="PF03108"/>
    </source>
</evidence>
<dbReference type="Pfam" id="PF03108">
    <property type="entry name" value="DBD_Tnp_Mut"/>
    <property type="match status" value="1"/>
</dbReference>
<dbReference type="EMBL" id="SPHZ02000006">
    <property type="protein sequence ID" value="KAF0911781.1"/>
    <property type="molecule type" value="Genomic_DNA"/>
</dbReference>
<dbReference type="AlphaFoldDB" id="A0A6G1DHA1"/>
<feature type="compositionally biased region" description="Polar residues" evidence="1">
    <location>
        <begin position="89"/>
        <end position="111"/>
    </location>
</feature>
<gene>
    <name evidence="3" type="ORF">E2562_012282</name>
</gene>
<feature type="non-terminal residue" evidence="3">
    <location>
        <position position="278"/>
    </location>
</feature>
<name>A0A6G1DHA1_9ORYZ</name>
<feature type="compositionally biased region" description="Acidic residues" evidence="1">
    <location>
        <begin position="158"/>
        <end position="191"/>
    </location>
</feature>
<proteinExistence type="predicted"/>